<dbReference type="PROSITE" id="PS51257">
    <property type="entry name" value="PROKAR_LIPOPROTEIN"/>
    <property type="match status" value="1"/>
</dbReference>
<evidence type="ECO:0000313" key="2">
    <source>
        <dbReference type="Proteomes" id="UP000280842"/>
    </source>
</evidence>
<accession>A0A3M0BRE3</accession>
<comment type="caution">
    <text evidence="1">The sequence shown here is derived from an EMBL/GenBank/DDBJ whole genome shotgun (WGS) entry which is preliminary data.</text>
</comment>
<dbReference type="OrthoDB" id="9823371at2"/>
<reference evidence="1 2" key="1">
    <citation type="submission" date="2018-10" db="EMBL/GenBank/DDBJ databases">
        <title>Genomic Encyclopedia of Archaeal and Bacterial Type Strains, Phase II (KMG-II): from individual species to whole genera.</title>
        <authorList>
            <person name="Goeker M."/>
        </authorList>
    </citation>
    <scope>NUCLEOTIDE SEQUENCE [LARGE SCALE GENOMIC DNA]</scope>
    <source>
        <strain evidence="1 2">VM1</strain>
    </source>
</reference>
<sequence length="486" mass="54999">MKKKALTLAVVSSVFITSCGELSKQVNPLPQIKQASPVAEYLYSLNRLNSNKDIYFPISENEGYLWDSGYEAYLNGKVSVSWQLYLSTDLKKICKAEGGKMVRIISPAEGFEEEEEITDDTIKIGDTCKTDKEKIFLIEDIIKGRRYYPSGAQASWQPIIIKIWHKDKVVGARTYSQMIKGNPEWKGKKATEIFGPDKISEVIWKMQGFKARYKSFVENIADIDNFGLRPDSWEMINDFASFCKANNGTLYINGRTLDEFFNYVVEEENLNYAGGQVFEGKYICKAENGFTALASLLPRMSRTSTSYPYKIIVKNQVEPVKRQQPITMKKANTTTSYQDEASDIALKVAESKSVYVEQKGSVSYIGYYNGKNGSCDLVSVKKKTGNQTDYILNYKVCNGKVERLPDTVLPAIPKLVKMKARGFAVACQRYGITEMNVNGFTLKCRPVRDYKECNVEVIYLENGRMLDREIINACNINVKTYGGKVK</sequence>
<dbReference type="EMBL" id="REFO01000003">
    <property type="protein sequence ID" value="RMB00064.1"/>
    <property type="molecule type" value="Genomic_DNA"/>
</dbReference>
<proteinExistence type="predicted"/>
<dbReference type="Proteomes" id="UP000280842">
    <property type="component" value="Unassembled WGS sequence"/>
</dbReference>
<keyword evidence="2" id="KW-1185">Reference proteome</keyword>
<evidence type="ECO:0000313" key="1">
    <source>
        <dbReference type="EMBL" id="RMB00064.1"/>
    </source>
</evidence>
<dbReference type="RefSeq" id="WP_121922220.1">
    <property type="nucleotide sequence ID" value="NZ_REFO01000003.1"/>
</dbReference>
<dbReference type="AlphaFoldDB" id="A0A3M0BRE3"/>
<protein>
    <recommendedName>
        <fullName evidence="3">Lipoprotein</fullName>
    </recommendedName>
</protein>
<gene>
    <name evidence="1" type="ORF">CLV39_0033</name>
</gene>
<name>A0A3M0BRE3_9AQUI</name>
<evidence type="ECO:0008006" key="3">
    <source>
        <dbReference type="Google" id="ProtNLM"/>
    </source>
</evidence>
<organism evidence="1 2">
    <name type="scientific">Hydrogenothermus marinus</name>
    <dbReference type="NCBI Taxonomy" id="133270"/>
    <lineage>
        <taxon>Bacteria</taxon>
        <taxon>Pseudomonadati</taxon>
        <taxon>Aquificota</taxon>
        <taxon>Aquificia</taxon>
        <taxon>Aquificales</taxon>
        <taxon>Hydrogenothermaceae</taxon>
        <taxon>Hydrogenothermus</taxon>
    </lineage>
</organism>